<keyword evidence="3 12" id="KW-0813">Transport</keyword>
<dbReference type="Proteomes" id="UP000267096">
    <property type="component" value="Unassembled WGS sequence"/>
</dbReference>
<dbReference type="PANTHER" id="PTHR11893:SF46">
    <property type="entry name" value="INNEXIN-12"/>
    <property type="match status" value="1"/>
</dbReference>
<evidence type="ECO:0000256" key="5">
    <source>
        <dbReference type="ARBA" id="ARBA00022692"/>
    </source>
</evidence>
<evidence type="ECO:0000256" key="4">
    <source>
        <dbReference type="ARBA" id="ARBA00022475"/>
    </source>
</evidence>
<feature type="transmembrane region" description="Helical" evidence="12">
    <location>
        <begin position="615"/>
        <end position="635"/>
    </location>
</feature>
<comment type="function">
    <text evidence="12">Structural component of the gap junctions.</text>
</comment>
<evidence type="ECO:0000256" key="8">
    <source>
        <dbReference type="ARBA" id="ARBA00022989"/>
    </source>
</evidence>
<keyword evidence="5 12" id="KW-0812">Transmembrane</keyword>
<evidence type="ECO:0000256" key="6">
    <source>
        <dbReference type="ARBA" id="ARBA00022868"/>
    </source>
</evidence>
<feature type="transmembrane region" description="Helical" evidence="12">
    <location>
        <begin position="394"/>
        <end position="411"/>
    </location>
</feature>
<evidence type="ECO:0000256" key="10">
    <source>
        <dbReference type="ARBA" id="ARBA00023136"/>
    </source>
</evidence>
<dbReference type="Pfam" id="PF00876">
    <property type="entry name" value="Innexin"/>
    <property type="match status" value="3"/>
</dbReference>
<dbReference type="OrthoDB" id="5867527at2759"/>
<dbReference type="InterPro" id="IPR000990">
    <property type="entry name" value="Innexin"/>
</dbReference>
<dbReference type="GO" id="GO:0034220">
    <property type="term" value="P:monoatomic ion transmembrane transport"/>
    <property type="evidence" value="ECO:0007669"/>
    <property type="project" value="UniProtKB-KW"/>
</dbReference>
<evidence type="ECO:0000256" key="1">
    <source>
        <dbReference type="ARBA" id="ARBA00004610"/>
    </source>
</evidence>
<evidence type="ECO:0000313" key="13">
    <source>
        <dbReference type="EMBL" id="VDK44782.1"/>
    </source>
</evidence>
<name>A0A0M3JUH9_ANISI</name>
<feature type="transmembrane region" description="Helical" evidence="12">
    <location>
        <begin position="526"/>
        <end position="546"/>
    </location>
</feature>
<organism evidence="15">
    <name type="scientific">Anisakis simplex</name>
    <name type="common">Herring worm</name>
    <dbReference type="NCBI Taxonomy" id="6269"/>
    <lineage>
        <taxon>Eukaryota</taxon>
        <taxon>Metazoa</taxon>
        <taxon>Ecdysozoa</taxon>
        <taxon>Nematoda</taxon>
        <taxon>Chromadorea</taxon>
        <taxon>Rhabditida</taxon>
        <taxon>Spirurina</taxon>
        <taxon>Ascaridomorpha</taxon>
        <taxon>Ascaridoidea</taxon>
        <taxon>Anisakidae</taxon>
        <taxon>Anisakis</taxon>
        <taxon>Anisakis simplex complex</taxon>
    </lineage>
</organism>
<feature type="transmembrane region" description="Helical" evidence="12">
    <location>
        <begin position="354"/>
        <end position="374"/>
    </location>
</feature>
<keyword evidence="6" id="KW-0303">Gap junction</keyword>
<accession>A0A0M3JUH9</accession>
<reference evidence="13 14" key="2">
    <citation type="submission" date="2018-11" db="EMBL/GenBank/DDBJ databases">
        <authorList>
            <consortium name="Pathogen Informatics"/>
        </authorList>
    </citation>
    <scope>NUCLEOTIDE SEQUENCE [LARGE SCALE GENOMIC DNA]</scope>
</reference>
<evidence type="ECO:0000256" key="7">
    <source>
        <dbReference type="ARBA" id="ARBA00022949"/>
    </source>
</evidence>
<protein>
    <recommendedName>
        <fullName evidence="12">Innexin</fullName>
    </recommendedName>
</protein>
<dbReference type="PROSITE" id="PS51013">
    <property type="entry name" value="PANNEXIN"/>
    <property type="match status" value="2"/>
</dbReference>
<evidence type="ECO:0000256" key="2">
    <source>
        <dbReference type="ARBA" id="ARBA00004651"/>
    </source>
</evidence>
<dbReference type="PRINTS" id="PR01262">
    <property type="entry name" value="INNEXIN"/>
</dbReference>
<feature type="transmembrane region" description="Helical" evidence="12">
    <location>
        <begin position="111"/>
        <end position="133"/>
    </location>
</feature>
<feature type="transmembrane region" description="Helical" evidence="12">
    <location>
        <begin position="25"/>
        <end position="45"/>
    </location>
</feature>
<gene>
    <name evidence="12" type="primary">inx</name>
    <name evidence="13" type="ORF">ASIM_LOCUS11305</name>
</gene>
<evidence type="ECO:0000256" key="12">
    <source>
        <dbReference type="RuleBase" id="RU010713"/>
    </source>
</evidence>
<dbReference type="WBParaSite" id="ASIM_0001183901-mRNA-1">
    <property type="protein sequence ID" value="ASIM_0001183901-mRNA-1"/>
    <property type="gene ID" value="ASIM_0001183901"/>
</dbReference>
<keyword evidence="7" id="KW-0965">Cell junction</keyword>
<evidence type="ECO:0000256" key="11">
    <source>
        <dbReference type="ARBA" id="ARBA00023303"/>
    </source>
</evidence>
<dbReference type="GO" id="GO:0005243">
    <property type="term" value="F:gap junction channel activity"/>
    <property type="evidence" value="ECO:0007669"/>
    <property type="project" value="TreeGrafter"/>
</dbReference>
<keyword evidence="10 12" id="KW-0472">Membrane</keyword>
<comment type="similarity">
    <text evidence="12">Belongs to the pannexin family.</text>
</comment>
<dbReference type="PANTHER" id="PTHR11893">
    <property type="entry name" value="INNEXIN"/>
    <property type="match status" value="1"/>
</dbReference>
<dbReference type="EMBL" id="UYRR01031057">
    <property type="protein sequence ID" value="VDK44782.1"/>
    <property type="molecule type" value="Genomic_DNA"/>
</dbReference>
<dbReference type="GO" id="GO:0005886">
    <property type="term" value="C:plasma membrane"/>
    <property type="evidence" value="ECO:0007669"/>
    <property type="project" value="UniProtKB-SubCell"/>
</dbReference>
<keyword evidence="14" id="KW-1185">Reference proteome</keyword>
<proteinExistence type="inferred from homology"/>
<feature type="transmembrane region" description="Helical" evidence="12">
    <location>
        <begin position="197"/>
        <end position="218"/>
    </location>
</feature>
<keyword evidence="4" id="KW-1003">Cell membrane</keyword>
<evidence type="ECO:0000313" key="14">
    <source>
        <dbReference type="Proteomes" id="UP000267096"/>
    </source>
</evidence>
<keyword evidence="11 12" id="KW-0407">Ion channel</keyword>
<sequence length="745" mass="86812">MDLVRNILRAVSPLPDGDVSDRINYCYTTTLLVVLSAFISGWSFVGTPIQCWFPAYYKGWWIEYALDYCYVQNTYFLPFTQIKPNDYWDIAQHIIPIPTNITERDDRLIGYYQWVPFVLALQAILFYLPVVIWRSLYASTDIKVEAICETCNIKSNMASDDRSKNMQKIASFLSYERNIHAGFVGHKRFASSGRSLITSYLAVKFLYALNALLQFLIIKRMLGVDSIWWGGEVFNNLIHGHEWPETGNFPRVTLCDFSVRVLGNLHRHTVQCVLMINMFNEKIFVFLWFWLLVIAFMSTVSFLYWTFTSLSNATGRQVVYNYIEKIEPSAVRNDEHRALIDRFVTEKLRPDGLFLLRLIMLNSGDILILTMFFLDAFLKGLKPQFDDDVVDRLNYYYTPMLLVIFALTLSAKQYVGQPIQCWIPAQFTGAWEQYSENYCFVQNTYFLPLNHYIPHDLEERESREIGIAVRGIVMMAQDVSNMQTTKRNESVTVVATHLYDSLRTQQKLDRNGVISSLLQKGTYLTFLYLFVKVIYLMQAITQFVLLNRFLGTNYTFWGFEILRDLANGREWQESGHFPRVTMCDFDVRVLGNRHRHTVQCVLMINMFNEKVYLFLWWWLLIVIIVTIGSLCYWIAMSLFEAQKRSFIEQYLRVYDLVDGRGDRAVNKFVRHAMRSDGVFLLRIIATNAGDLITTDIVAALWKMYLEDEKPNALPPPSLTGTAPKLDDVDQGFQEDLYDTKKRPTK</sequence>
<feature type="transmembrane region" description="Helical" evidence="12">
    <location>
        <begin position="283"/>
        <end position="307"/>
    </location>
</feature>
<evidence type="ECO:0000256" key="3">
    <source>
        <dbReference type="ARBA" id="ARBA00022448"/>
    </source>
</evidence>
<evidence type="ECO:0000256" key="9">
    <source>
        <dbReference type="ARBA" id="ARBA00023065"/>
    </source>
</evidence>
<keyword evidence="9 12" id="KW-0406">Ion transport</keyword>
<comment type="caution">
    <text evidence="12">Lacks conserved residue(s) required for the propagation of feature annotation.</text>
</comment>
<comment type="subcellular location">
    <subcellularLocation>
        <location evidence="1">Cell junction</location>
        <location evidence="1">Gap junction</location>
    </subcellularLocation>
    <subcellularLocation>
        <location evidence="2 12">Cell membrane</location>
        <topology evidence="2 12">Multi-pass membrane protein</topology>
    </subcellularLocation>
</comment>
<dbReference type="AlphaFoldDB" id="A0A0M3JUH9"/>
<evidence type="ECO:0000313" key="15">
    <source>
        <dbReference type="WBParaSite" id="ASIM_0001183901-mRNA-1"/>
    </source>
</evidence>
<keyword evidence="8 12" id="KW-1133">Transmembrane helix</keyword>
<dbReference type="GO" id="GO:0005921">
    <property type="term" value="C:gap junction"/>
    <property type="evidence" value="ECO:0007669"/>
    <property type="project" value="UniProtKB-SubCell"/>
</dbReference>
<reference evidence="15" key="1">
    <citation type="submission" date="2017-02" db="UniProtKB">
        <authorList>
            <consortium name="WormBaseParasite"/>
        </authorList>
    </citation>
    <scope>IDENTIFICATION</scope>
</reference>